<accession>A0A7Z1B2J2</accession>
<dbReference type="Proteomes" id="UP000185604">
    <property type="component" value="Unassembled WGS sequence"/>
</dbReference>
<evidence type="ECO:0000313" key="1">
    <source>
        <dbReference type="EMBL" id="OLF90101.1"/>
    </source>
</evidence>
<evidence type="ECO:0008006" key="3">
    <source>
        <dbReference type="Google" id="ProtNLM"/>
    </source>
</evidence>
<evidence type="ECO:0000313" key="2">
    <source>
        <dbReference type="Proteomes" id="UP000185604"/>
    </source>
</evidence>
<name>A0A7Z1B2J2_9BACI</name>
<reference evidence="1 2" key="1">
    <citation type="journal article" date="2016" name="Front. Microbiol.">
        <title>High-Level Heat Resistance of Spores of Bacillus amyloliquefaciens and Bacillus licheniformis Results from the Presence of a spoVA Operon in a Tn1546 Transposon.</title>
        <authorList>
            <person name="Berendsen E.M."/>
            <person name="Koning R.A."/>
            <person name="Boekhorst J."/>
            <person name="de Jong A."/>
            <person name="Kuipers O.P."/>
            <person name="Wells-Bennik M.H."/>
        </authorList>
    </citation>
    <scope>NUCLEOTIDE SEQUENCE [LARGE SCALE GENOMIC DNA]</scope>
    <source>
        <strain evidence="1 2">B4121</strain>
    </source>
</reference>
<dbReference type="Pfam" id="PF10752">
    <property type="entry name" value="DUF2533"/>
    <property type="match status" value="1"/>
</dbReference>
<organism evidence="1 2">
    <name type="scientific">Bacillus paralicheniformis</name>
    <dbReference type="NCBI Taxonomy" id="1648923"/>
    <lineage>
        <taxon>Bacteria</taxon>
        <taxon>Bacillati</taxon>
        <taxon>Bacillota</taxon>
        <taxon>Bacilli</taxon>
        <taxon>Bacillales</taxon>
        <taxon>Bacillaceae</taxon>
        <taxon>Bacillus</taxon>
    </lineage>
</organism>
<proteinExistence type="predicted"/>
<comment type="caution">
    <text evidence="1">The sequence shown here is derived from an EMBL/GenBank/DDBJ whole genome shotgun (WGS) entry which is preliminary data.</text>
</comment>
<protein>
    <recommendedName>
        <fullName evidence="3">YpbS family protein</fullName>
    </recommendedName>
</protein>
<gene>
    <name evidence="1" type="ORF">B4121_3376</name>
</gene>
<dbReference type="EMBL" id="LKPO01000021">
    <property type="protein sequence ID" value="OLF90101.1"/>
    <property type="molecule type" value="Genomic_DNA"/>
</dbReference>
<dbReference type="AlphaFoldDB" id="A0A7Z1B2J2"/>
<sequence>MMTNVHEAITLHSKKQHQHIKQFVRLEQEREKAIDEAVDKCRRNEAFSTGLINQITMQMNELAKKGIVPTRRLVSKEMVAEYVSRKYPQA</sequence>
<dbReference type="InterPro" id="IPR019688">
    <property type="entry name" value="DUF2533"/>
</dbReference>